<name>A0A2B4RJ31_STYPI</name>
<reference evidence="2" key="1">
    <citation type="journal article" date="2017" name="bioRxiv">
        <title>Comparative analysis of the genomes of Stylophora pistillata and Acropora digitifera provides evidence for extensive differences between species of corals.</title>
        <authorList>
            <person name="Voolstra C.R."/>
            <person name="Li Y."/>
            <person name="Liew Y.J."/>
            <person name="Baumgarten S."/>
            <person name="Zoccola D."/>
            <person name="Flot J.-F."/>
            <person name="Tambutte S."/>
            <person name="Allemand D."/>
            <person name="Aranda M."/>
        </authorList>
    </citation>
    <scope>NUCLEOTIDE SEQUENCE [LARGE SCALE GENOMIC DNA]</scope>
</reference>
<sequence length="408" mass="45874">KVVKPKSPTHISYEEWDCTALFQATIYARSFATPDSKGHYRTLGELYVRRHKVPHGKFHASVVSPSGNTAETFALAIDQLRLLRNSLCHSERSEIDKLTFDQYVQLAKEGFKALGINTDPIGAIGGLTESNFPTKEDLEDPTERDVVDLLDKPDYPSNLRLKFLFETSFTRLSLLEKEALVSLSVLSQDFNLSVPAAVLDVKSSVEAKKVFHTLRRKSLLDSSCKPDSFSMHKMLLSFEKERGKEEMKETMLNSKALTWGKCGRTMMLLSKAENLTLSVNDKAKLLCYRGICQLASEKMDDGVQNLQEGLSLMGNSDDERIVKVTALQILVTYFRFNKKRENTLELYMAALQECRALGGTSLLIIPPLENRKLKIIEGEKPEPDSTNTGPLRLEMICAVSEATKQVLW</sequence>
<comment type="caution">
    <text evidence="1">The sequence shown here is derived from an EMBL/GenBank/DDBJ whole genome shotgun (WGS) entry which is preliminary data.</text>
</comment>
<evidence type="ECO:0000313" key="2">
    <source>
        <dbReference type="Proteomes" id="UP000225706"/>
    </source>
</evidence>
<evidence type="ECO:0000313" key="1">
    <source>
        <dbReference type="EMBL" id="PFX16829.1"/>
    </source>
</evidence>
<organism evidence="1 2">
    <name type="scientific">Stylophora pistillata</name>
    <name type="common">Smooth cauliflower coral</name>
    <dbReference type="NCBI Taxonomy" id="50429"/>
    <lineage>
        <taxon>Eukaryota</taxon>
        <taxon>Metazoa</taxon>
        <taxon>Cnidaria</taxon>
        <taxon>Anthozoa</taxon>
        <taxon>Hexacorallia</taxon>
        <taxon>Scleractinia</taxon>
        <taxon>Astrocoeniina</taxon>
        <taxon>Pocilloporidae</taxon>
        <taxon>Stylophora</taxon>
    </lineage>
</organism>
<accession>A0A2B4RJ31</accession>
<feature type="non-terminal residue" evidence="1">
    <location>
        <position position="1"/>
    </location>
</feature>
<dbReference type="AlphaFoldDB" id="A0A2B4RJ31"/>
<dbReference type="EMBL" id="LSMT01000515">
    <property type="protein sequence ID" value="PFX16829.1"/>
    <property type="molecule type" value="Genomic_DNA"/>
</dbReference>
<keyword evidence="2" id="KW-1185">Reference proteome</keyword>
<dbReference type="Proteomes" id="UP000225706">
    <property type="component" value="Unassembled WGS sequence"/>
</dbReference>
<gene>
    <name evidence="1" type="ORF">AWC38_SpisGene18863</name>
</gene>
<proteinExistence type="predicted"/>
<protein>
    <submittedName>
        <fullName evidence="1">Uncharacterized protein</fullName>
    </submittedName>
</protein>